<name>Q482R4_COLP3</name>
<keyword evidence="2" id="KW-0677">Repeat</keyword>
<evidence type="ECO:0000256" key="3">
    <source>
        <dbReference type="SAM" id="MobiDB-lite"/>
    </source>
</evidence>
<keyword evidence="4" id="KW-0732">Signal</keyword>
<feature type="compositionally biased region" description="Polar residues" evidence="3">
    <location>
        <begin position="102"/>
        <end position="119"/>
    </location>
</feature>
<dbReference type="STRING" id="167879.CPS_2228"/>
<gene>
    <name evidence="6" type="ordered locus">CPS_2228</name>
</gene>
<dbReference type="EMBL" id="CP000083">
    <property type="protein sequence ID" value="AAZ25902.1"/>
    <property type="molecule type" value="Genomic_DNA"/>
</dbReference>
<organism evidence="6 7">
    <name type="scientific">Colwellia psychrerythraea (strain 34H / ATCC BAA-681)</name>
    <name type="common">Vibrio psychroerythus</name>
    <dbReference type="NCBI Taxonomy" id="167879"/>
    <lineage>
        <taxon>Bacteria</taxon>
        <taxon>Pseudomonadati</taxon>
        <taxon>Pseudomonadota</taxon>
        <taxon>Gammaproteobacteria</taxon>
        <taxon>Alteromonadales</taxon>
        <taxon>Colwelliaceae</taxon>
        <taxon>Colwellia</taxon>
    </lineage>
</organism>
<feature type="chain" id="PRO_5004234167" description="EF-hand domain-containing protein" evidence="4">
    <location>
        <begin position="23"/>
        <end position="208"/>
    </location>
</feature>
<dbReference type="Gene3D" id="1.10.238.10">
    <property type="entry name" value="EF-hand"/>
    <property type="match status" value="2"/>
</dbReference>
<dbReference type="Pfam" id="PF13202">
    <property type="entry name" value="EF-hand_5"/>
    <property type="match status" value="2"/>
</dbReference>
<dbReference type="PANTHER" id="PTHR10827">
    <property type="entry name" value="RETICULOCALBIN"/>
    <property type="match status" value="1"/>
</dbReference>
<feature type="region of interest" description="Disordered" evidence="3">
    <location>
        <begin position="102"/>
        <end position="130"/>
    </location>
</feature>
<reference evidence="6" key="1">
    <citation type="journal article" date="2005" name="Proc. Natl. Acad. Sci. U.S.A.">
        <title>The psychrophilic lifestyle as revealed by the genome sequence of Colwellia psychrerythraea 34H through genomic and proteomic analyses.</title>
        <authorList>
            <person name="Methe B.A."/>
            <person name="Nelson K.E."/>
            <person name="Deming J.W."/>
            <person name="Momen B."/>
            <person name="Melamud E."/>
            <person name="Zhang X."/>
            <person name="Moult J."/>
            <person name="Madupu R."/>
            <person name="Nelson W.C."/>
            <person name="Dodson R.J."/>
            <person name="Brinkac L.M."/>
            <person name="Daugherty S.C."/>
            <person name="Durkin A.S."/>
            <person name="DeBoy R.T."/>
            <person name="Kolonay J.F."/>
            <person name="Sullivan S.A."/>
            <person name="Zhou L."/>
            <person name="Davidsen T.M."/>
            <person name="Wu M."/>
            <person name="Huston A.L."/>
            <person name="Lewis M."/>
            <person name="Weaver B."/>
            <person name="Weidman J.F."/>
            <person name="Khouri H."/>
            <person name="Utterback T.R."/>
            <person name="Feldblyum T.V."/>
            <person name="Fraser C.M."/>
        </authorList>
    </citation>
    <scope>NUCLEOTIDE SEQUENCE [LARGE SCALE GENOMIC DNA]</scope>
    <source>
        <strain evidence="6">34H</strain>
    </source>
</reference>
<sequence length="208" mass="22981">MKKLFKSIPLVLISFLSVTSMAAVSDELPDRGPIPFANYDQDENGFISEQEFTQVRSERMAMKAAQGRPMKGAGNSPSFEAFDKDHDGQLTQEELIAGQQVQMQNRSGTQGQSSKMGQGRSQGAGMGKNSNMPHFSELDINGDGIILEQEFYNARAARITKRAEQGYPMRNIANAPSFADIDTDGDAQVSATEFAEHQVKHRQQMMQK</sequence>
<dbReference type="KEGG" id="cps:CPS_2228"/>
<dbReference type="InterPro" id="IPR011992">
    <property type="entry name" value="EF-hand-dom_pair"/>
</dbReference>
<proteinExistence type="predicted"/>
<dbReference type="SUPFAM" id="SSF47473">
    <property type="entry name" value="EF-hand"/>
    <property type="match status" value="1"/>
</dbReference>
<evidence type="ECO:0000256" key="1">
    <source>
        <dbReference type="ARBA" id="ARBA00022723"/>
    </source>
</evidence>
<dbReference type="Proteomes" id="UP000000547">
    <property type="component" value="Chromosome"/>
</dbReference>
<feature type="domain" description="EF-hand" evidence="5">
    <location>
        <begin position="79"/>
        <end position="105"/>
    </location>
</feature>
<protein>
    <recommendedName>
        <fullName evidence="5">EF-hand domain-containing protein</fullName>
    </recommendedName>
</protein>
<dbReference type="PROSITE" id="PS00018">
    <property type="entry name" value="EF_HAND_1"/>
    <property type="match status" value="2"/>
</dbReference>
<evidence type="ECO:0000313" key="6">
    <source>
        <dbReference type="EMBL" id="AAZ25902.1"/>
    </source>
</evidence>
<dbReference type="PANTHER" id="PTHR10827:SF98">
    <property type="entry name" value="45 KDA CALCIUM-BINDING PROTEIN"/>
    <property type="match status" value="1"/>
</dbReference>
<feature type="signal peptide" evidence="4">
    <location>
        <begin position="1"/>
        <end position="22"/>
    </location>
</feature>
<dbReference type="GO" id="GO:0005509">
    <property type="term" value="F:calcium ion binding"/>
    <property type="evidence" value="ECO:0007669"/>
    <property type="project" value="InterPro"/>
</dbReference>
<dbReference type="AlphaFoldDB" id="Q482R4"/>
<keyword evidence="1" id="KW-0479">Metal-binding</keyword>
<evidence type="ECO:0000256" key="4">
    <source>
        <dbReference type="SAM" id="SignalP"/>
    </source>
</evidence>
<accession>Q482R4</accession>
<evidence type="ECO:0000259" key="5">
    <source>
        <dbReference type="PROSITE" id="PS50222"/>
    </source>
</evidence>
<evidence type="ECO:0000313" key="7">
    <source>
        <dbReference type="Proteomes" id="UP000000547"/>
    </source>
</evidence>
<evidence type="ECO:0000256" key="2">
    <source>
        <dbReference type="ARBA" id="ARBA00022737"/>
    </source>
</evidence>
<dbReference type="HOGENOM" id="CLU_1480376_0_0_6"/>
<feature type="domain" description="EF-hand" evidence="5">
    <location>
        <begin position="36"/>
        <end position="62"/>
    </location>
</feature>
<dbReference type="InterPro" id="IPR018247">
    <property type="entry name" value="EF_Hand_1_Ca_BS"/>
</dbReference>
<dbReference type="PROSITE" id="PS50222">
    <property type="entry name" value="EF_HAND_2"/>
    <property type="match status" value="2"/>
</dbReference>
<dbReference type="InterPro" id="IPR002048">
    <property type="entry name" value="EF_hand_dom"/>
</dbReference>